<accession>A0ABQ5W6A2</accession>
<dbReference type="InterPro" id="IPR011042">
    <property type="entry name" value="6-blade_b-propeller_TolB-like"/>
</dbReference>
<dbReference type="RefSeq" id="WP_284340813.1">
    <property type="nucleotide sequence ID" value="NZ_BSNS01000011.1"/>
</dbReference>
<dbReference type="Pfam" id="PF08450">
    <property type="entry name" value="SGL"/>
    <property type="match status" value="1"/>
</dbReference>
<proteinExistence type="predicted"/>
<reference evidence="3" key="1">
    <citation type="journal article" date="2019" name="Int. J. Syst. Evol. Microbiol.">
        <title>The Global Catalogue of Microorganisms (GCM) 10K type strain sequencing project: providing services to taxonomists for standard genome sequencing and annotation.</title>
        <authorList>
            <consortium name="The Broad Institute Genomics Platform"/>
            <consortium name="The Broad Institute Genome Sequencing Center for Infectious Disease"/>
            <person name="Wu L."/>
            <person name="Ma J."/>
        </authorList>
    </citation>
    <scope>NUCLEOTIDE SEQUENCE [LARGE SCALE GENOMIC DNA]</scope>
    <source>
        <strain evidence="3">NBRC 112416</strain>
    </source>
</reference>
<comment type="caution">
    <text evidence="2">The sequence shown here is derived from an EMBL/GenBank/DDBJ whole genome shotgun (WGS) entry which is preliminary data.</text>
</comment>
<dbReference type="Proteomes" id="UP001156691">
    <property type="component" value="Unassembled WGS sequence"/>
</dbReference>
<dbReference type="SUPFAM" id="SSF63829">
    <property type="entry name" value="Calcium-dependent phosphotriesterase"/>
    <property type="match status" value="1"/>
</dbReference>
<dbReference type="InterPro" id="IPR013658">
    <property type="entry name" value="SGL"/>
</dbReference>
<evidence type="ECO:0000259" key="1">
    <source>
        <dbReference type="PROSITE" id="PS50046"/>
    </source>
</evidence>
<dbReference type="PANTHER" id="PTHR47572">
    <property type="entry name" value="LIPOPROTEIN-RELATED"/>
    <property type="match status" value="1"/>
</dbReference>
<dbReference type="PANTHER" id="PTHR47572:SF5">
    <property type="entry name" value="BLR2277 PROTEIN"/>
    <property type="match status" value="1"/>
</dbReference>
<dbReference type="PROSITE" id="PS50046">
    <property type="entry name" value="PHYTOCHROME_2"/>
    <property type="match status" value="1"/>
</dbReference>
<sequence length="335" mass="35736">MALIDIGHVGRIGSGLQRPECVVTHCSGLVFASDWAGHGGIAAIAPDGAVARIGIADPQKALRPNGIALEPGGSFLVAHLGSDRGGLFRLHPDGHCEVVLDSVDGTPLPPSNFPLLDAQGRIWLTTSTRVVPRAADYRADARSGFVVRIDGSDVRVVADGLGYANELCFSADGRYAFVNETFGRRLTRFAVSADGTFSDRTVIWTFGSGDYPDGLCLDADGHLWVTSIISNRVLRIAQDGTGPETVIEDADPVHVAEAEKAYRANSMGRPHLDQQPARVLKNISSLAFGGPQLRTAYLGNLLGDCLMSFESPHAGARPVHFDFDISPLLDHLDFS</sequence>
<evidence type="ECO:0000313" key="3">
    <source>
        <dbReference type="Proteomes" id="UP001156691"/>
    </source>
</evidence>
<protein>
    <recommendedName>
        <fullName evidence="1">Phytochrome chromophore attachment site domain-containing protein</fullName>
    </recommendedName>
</protein>
<keyword evidence="3" id="KW-1185">Reference proteome</keyword>
<organism evidence="2 3">
    <name type="scientific">Devosia nitrariae</name>
    <dbReference type="NCBI Taxonomy" id="2071872"/>
    <lineage>
        <taxon>Bacteria</taxon>
        <taxon>Pseudomonadati</taxon>
        <taxon>Pseudomonadota</taxon>
        <taxon>Alphaproteobacteria</taxon>
        <taxon>Hyphomicrobiales</taxon>
        <taxon>Devosiaceae</taxon>
        <taxon>Devosia</taxon>
    </lineage>
</organism>
<dbReference type="EMBL" id="BSNS01000011">
    <property type="protein sequence ID" value="GLQ55402.1"/>
    <property type="molecule type" value="Genomic_DNA"/>
</dbReference>
<gene>
    <name evidence="2" type="ORF">GCM10010862_26610</name>
</gene>
<evidence type="ECO:0000313" key="2">
    <source>
        <dbReference type="EMBL" id="GLQ55402.1"/>
    </source>
</evidence>
<dbReference type="Gene3D" id="2.120.10.30">
    <property type="entry name" value="TolB, C-terminal domain"/>
    <property type="match status" value="1"/>
</dbReference>
<dbReference type="InterPro" id="IPR016132">
    <property type="entry name" value="Phyto_chromo_attachment"/>
</dbReference>
<name>A0ABQ5W6A2_9HYPH</name>
<dbReference type="InterPro" id="IPR051262">
    <property type="entry name" value="SMP-30/CGR1_Lactonase"/>
</dbReference>
<feature type="domain" description="Phytochrome chromophore attachment site" evidence="1">
    <location>
        <begin position="80"/>
        <end position="132"/>
    </location>
</feature>